<evidence type="ECO:0000313" key="7">
    <source>
        <dbReference type="Proteomes" id="UP000179102"/>
    </source>
</evidence>
<evidence type="ECO:0000256" key="5">
    <source>
        <dbReference type="RuleBase" id="RU000562"/>
    </source>
</evidence>
<dbReference type="GO" id="GO:0019843">
    <property type="term" value="F:rRNA binding"/>
    <property type="evidence" value="ECO:0007669"/>
    <property type="project" value="UniProtKB-UniRule"/>
</dbReference>
<dbReference type="GO" id="GO:0005840">
    <property type="term" value="C:ribosome"/>
    <property type="evidence" value="ECO:0007669"/>
    <property type="project" value="UniProtKB-KW"/>
</dbReference>
<evidence type="ECO:0000256" key="3">
    <source>
        <dbReference type="ARBA" id="ARBA00023274"/>
    </source>
</evidence>
<dbReference type="InterPro" id="IPR028909">
    <property type="entry name" value="bL21-like"/>
</dbReference>
<dbReference type="GO" id="GO:0003735">
    <property type="term" value="F:structural constituent of ribosome"/>
    <property type="evidence" value="ECO:0007669"/>
    <property type="project" value="InterPro"/>
</dbReference>
<dbReference type="STRING" id="1797711.A2870_02865"/>
<dbReference type="EMBL" id="MFAZ01000011">
    <property type="protein sequence ID" value="OGD87598.1"/>
    <property type="molecule type" value="Genomic_DNA"/>
</dbReference>
<comment type="similarity">
    <text evidence="1 4 5">Belongs to the bacterial ribosomal protein bL21 family.</text>
</comment>
<dbReference type="GO" id="GO:0005737">
    <property type="term" value="C:cytoplasm"/>
    <property type="evidence" value="ECO:0007669"/>
    <property type="project" value="UniProtKB-ARBA"/>
</dbReference>
<comment type="subunit">
    <text evidence="4">Part of the 50S ribosomal subunit. Contacts protein L20.</text>
</comment>
<dbReference type="InterPro" id="IPR036164">
    <property type="entry name" value="bL21-like_sf"/>
</dbReference>
<dbReference type="AlphaFoldDB" id="A0A1F5G6W5"/>
<reference evidence="6 7" key="1">
    <citation type="journal article" date="2016" name="Nat. Commun.">
        <title>Thousands of microbial genomes shed light on interconnected biogeochemical processes in an aquifer system.</title>
        <authorList>
            <person name="Anantharaman K."/>
            <person name="Brown C.T."/>
            <person name="Hug L.A."/>
            <person name="Sharon I."/>
            <person name="Castelle C.J."/>
            <person name="Probst A.J."/>
            <person name="Thomas B.C."/>
            <person name="Singh A."/>
            <person name="Wilkins M.J."/>
            <person name="Karaoz U."/>
            <person name="Brodie E.L."/>
            <person name="Williams K.H."/>
            <person name="Hubbard S.S."/>
            <person name="Banfield J.F."/>
        </authorList>
    </citation>
    <scope>NUCLEOTIDE SEQUENCE [LARGE SCALE GENOMIC DNA]</scope>
</reference>
<comment type="caution">
    <text evidence="6">The sequence shown here is derived from an EMBL/GenBank/DDBJ whole genome shotgun (WGS) entry which is preliminary data.</text>
</comment>
<accession>A0A1F5G6W5</accession>
<dbReference type="NCBIfam" id="TIGR00061">
    <property type="entry name" value="L21"/>
    <property type="match status" value="1"/>
</dbReference>
<evidence type="ECO:0000313" key="6">
    <source>
        <dbReference type="EMBL" id="OGD87598.1"/>
    </source>
</evidence>
<dbReference type="GO" id="GO:0006412">
    <property type="term" value="P:translation"/>
    <property type="evidence" value="ECO:0007669"/>
    <property type="project" value="UniProtKB-UniRule"/>
</dbReference>
<dbReference type="InterPro" id="IPR001787">
    <property type="entry name" value="Ribosomal_bL21"/>
</dbReference>
<keyword evidence="2 4" id="KW-0689">Ribosomal protein</keyword>
<dbReference type="PANTHER" id="PTHR21349">
    <property type="entry name" value="50S RIBOSOMAL PROTEIN L21"/>
    <property type="match status" value="1"/>
</dbReference>
<organism evidence="6 7">
    <name type="scientific">Candidatus Curtissbacteria bacterium RIFCSPHIGHO2_01_FULL_41_11</name>
    <dbReference type="NCBI Taxonomy" id="1797711"/>
    <lineage>
        <taxon>Bacteria</taxon>
        <taxon>Candidatus Curtissiibacteriota</taxon>
    </lineage>
</organism>
<dbReference type="SUPFAM" id="SSF141091">
    <property type="entry name" value="L21p-like"/>
    <property type="match status" value="1"/>
</dbReference>
<evidence type="ECO:0000256" key="2">
    <source>
        <dbReference type="ARBA" id="ARBA00022980"/>
    </source>
</evidence>
<evidence type="ECO:0000256" key="4">
    <source>
        <dbReference type="HAMAP-Rule" id="MF_01363"/>
    </source>
</evidence>
<keyword evidence="4 5" id="KW-0699">rRNA-binding</keyword>
<dbReference type="PANTHER" id="PTHR21349:SF0">
    <property type="entry name" value="LARGE RIBOSOMAL SUBUNIT PROTEIN BL21M"/>
    <property type="match status" value="1"/>
</dbReference>
<name>A0A1F5G6W5_9BACT</name>
<protein>
    <recommendedName>
        <fullName evidence="4">Large ribosomal subunit protein bL21</fullName>
    </recommendedName>
</protein>
<sequence length="104" mass="11648">MSTWAVIRTGGKQYKVEEDQTIVVEKLEGENGSAVAFDNVLLVGGDKIVIGNPIIDKAKVTGKIKETFKDKKVQVVKFKSKSRYTRTNGHRQMKTKVLVEKILI</sequence>
<evidence type="ECO:0000256" key="1">
    <source>
        <dbReference type="ARBA" id="ARBA00008563"/>
    </source>
</evidence>
<comment type="function">
    <text evidence="4 5">This protein binds to 23S rRNA in the presence of protein L20.</text>
</comment>
<dbReference type="GO" id="GO:1990904">
    <property type="term" value="C:ribonucleoprotein complex"/>
    <property type="evidence" value="ECO:0007669"/>
    <property type="project" value="UniProtKB-KW"/>
</dbReference>
<dbReference type="Pfam" id="PF00829">
    <property type="entry name" value="Ribosomal_L21p"/>
    <property type="match status" value="1"/>
</dbReference>
<proteinExistence type="inferred from homology"/>
<keyword evidence="3 4" id="KW-0687">Ribonucleoprotein</keyword>
<dbReference type="HAMAP" id="MF_01363">
    <property type="entry name" value="Ribosomal_bL21"/>
    <property type="match status" value="1"/>
</dbReference>
<keyword evidence="4 5" id="KW-0694">RNA-binding</keyword>
<dbReference type="Proteomes" id="UP000179102">
    <property type="component" value="Unassembled WGS sequence"/>
</dbReference>
<gene>
    <name evidence="4" type="primary">rplU</name>
    <name evidence="6" type="ORF">A2870_02865</name>
</gene>